<protein>
    <submittedName>
        <fullName evidence="2">Bleomycin resistance protein</fullName>
    </submittedName>
</protein>
<proteinExistence type="predicted"/>
<dbReference type="OrthoDB" id="9798201at2"/>
<dbReference type="Pfam" id="PF00903">
    <property type="entry name" value="Glyoxalase"/>
    <property type="match status" value="1"/>
</dbReference>
<reference evidence="2 3" key="1">
    <citation type="journal article" date="2004" name="Syst. Appl. Microbiol.">
        <title>Cryptoendolithic actinomycetes from antarctic sandstone rock samples: Micromonospora endolithica sp. nov. and two isolates related to Micromonospora coerulea Jensen 1932.</title>
        <authorList>
            <person name="Hirsch P."/>
            <person name="Mevs U."/>
            <person name="Kroppenstedt R.M."/>
            <person name="Schumann P."/>
            <person name="Stackebrandt E."/>
        </authorList>
    </citation>
    <scope>NUCLEOTIDE SEQUENCE [LARGE SCALE GENOMIC DNA]</scope>
    <source>
        <strain evidence="2 3">JCM 12677</strain>
    </source>
</reference>
<dbReference type="PROSITE" id="PS51819">
    <property type="entry name" value="VOC"/>
    <property type="match status" value="1"/>
</dbReference>
<dbReference type="RefSeq" id="WP_120727060.1">
    <property type="nucleotide sequence ID" value="NZ_RBAK01000002.1"/>
</dbReference>
<evidence type="ECO:0000259" key="1">
    <source>
        <dbReference type="PROSITE" id="PS51819"/>
    </source>
</evidence>
<dbReference type="Proteomes" id="UP000281726">
    <property type="component" value="Unassembled WGS sequence"/>
</dbReference>
<organism evidence="2 3">
    <name type="scientific">Micromonospora endolithica</name>
    <dbReference type="NCBI Taxonomy" id="230091"/>
    <lineage>
        <taxon>Bacteria</taxon>
        <taxon>Bacillati</taxon>
        <taxon>Actinomycetota</taxon>
        <taxon>Actinomycetes</taxon>
        <taxon>Micromonosporales</taxon>
        <taxon>Micromonosporaceae</taxon>
        <taxon>Micromonospora</taxon>
    </lineage>
</organism>
<feature type="domain" description="VOC" evidence="1">
    <location>
        <begin position="7"/>
        <end position="134"/>
    </location>
</feature>
<keyword evidence="3" id="KW-1185">Reference proteome</keyword>
<dbReference type="SUPFAM" id="SSF54593">
    <property type="entry name" value="Glyoxalase/Bleomycin resistance protein/Dihydroxybiphenyl dioxygenase"/>
    <property type="match status" value="1"/>
</dbReference>
<evidence type="ECO:0000313" key="3">
    <source>
        <dbReference type="Proteomes" id="UP000281726"/>
    </source>
</evidence>
<dbReference type="InterPro" id="IPR004360">
    <property type="entry name" value="Glyas_Fos-R_dOase_dom"/>
</dbReference>
<comment type="caution">
    <text evidence="2">The sequence shown here is derived from an EMBL/GenBank/DDBJ whole genome shotgun (WGS) entry which is preliminary data.</text>
</comment>
<dbReference type="AlphaFoldDB" id="A0A3A9ZMZ6"/>
<evidence type="ECO:0000313" key="2">
    <source>
        <dbReference type="EMBL" id="RKN49643.1"/>
    </source>
</evidence>
<gene>
    <name evidence="2" type="ORF">D7223_06945</name>
</gene>
<accession>A0A3A9ZMZ6</accession>
<sequence>MTGDGGPLGEEVFPILTATDLPTALGFYRDLLGGTLTYRFPESGDPAFVVLRFGADSAGGQGGGQIGLGQQEEPGELTNDRVTLWVYVADCDEALARLRAAGVPVAAEPVDQPWGERMAVVRDPDGNQVIVANRN</sequence>
<dbReference type="EMBL" id="RBAK01000002">
    <property type="protein sequence ID" value="RKN49643.1"/>
    <property type="molecule type" value="Genomic_DNA"/>
</dbReference>
<name>A0A3A9ZMZ6_9ACTN</name>
<dbReference type="InterPro" id="IPR029068">
    <property type="entry name" value="Glyas_Bleomycin-R_OHBP_Dase"/>
</dbReference>
<dbReference type="Gene3D" id="3.10.180.10">
    <property type="entry name" value="2,3-Dihydroxybiphenyl 1,2-Dioxygenase, domain 1"/>
    <property type="match status" value="1"/>
</dbReference>
<dbReference type="InterPro" id="IPR037523">
    <property type="entry name" value="VOC_core"/>
</dbReference>